<accession>A0A495K4K6</accession>
<comment type="caution">
    <text evidence="2">The sequence shown here is derived from an EMBL/GenBank/DDBJ whole genome shotgun (WGS) entry which is preliminary data.</text>
</comment>
<feature type="region of interest" description="Disordered" evidence="1">
    <location>
        <begin position="368"/>
        <end position="536"/>
    </location>
</feature>
<sequence>MLRRSTPRPPGMAASMGETPGLAQQLTDQRSAAENSVRFFDNVGPLARRLGMENVPSGDVCRNRLLETEDLDTDTLRADGRIVLGLQTVAAAELQNQTGQDAVLGTCWPTGSGIVARTRLQDAHIPRATVDVAALADIGSGMVVAADAIEAARLAKFWCVAAITPDTLLGIPISSWLTLVTTPGSPAAELTAAIDSTVALFNTAVTLCDDAIDAVLTGLCTAMAQVDVSDYAGGDCERGQLVSSDETLVRCAAHNSEPIASERDCHAAVEVSGPGGGVRESPGITTVSAPAPDSGPVNSTSACEPGAQPVKTQPVMTAQSGVASPWTSMVGGADLSAVLGSVAVAVGSAVAGSITGVIEMVANASGAVMPPPASPEGTEHAADAGGETAEPPASTPLGDKRFDLKGSSDSGAPECPDPQVSLAPPDAVRPEEQACEITTADGQSKIGDDLTFEEQAPVPATPGDPEPPDAPETDRESLDQCPTPGSPGIQAPRSKDDVDTPGAPGNLDATPVTPQASERDAVAPPDDGLLALAGEQ</sequence>
<evidence type="ECO:0000256" key="1">
    <source>
        <dbReference type="SAM" id="MobiDB-lite"/>
    </source>
</evidence>
<dbReference type="Proteomes" id="UP000274762">
    <property type="component" value="Unassembled WGS sequence"/>
</dbReference>
<name>A0A495K4K6_WILMA</name>
<organism evidence="2 3">
    <name type="scientific">Williamsia marianensis</name>
    <dbReference type="NCBI Taxonomy" id="85044"/>
    <lineage>
        <taxon>Bacteria</taxon>
        <taxon>Bacillati</taxon>
        <taxon>Actinomycetota</taxon>
        <taxon>Actinomycetes</taxon>
        <taxon>Mycobacteriales</taxon>
        <taxon>Nocardiaceae</taxon>
        <taxon>Williamsia</taxon>
    </lineage>
</organism>
<evidence type="ECO:0000313" key="2">
    <source>
        <dbReference type="EMBL" id="RKR96210.1"/>
    </source>
</evidence>
<dbReference type="EMBL" id="RBKV01000001">
    <property type="protein sequence ID" value="RKR96210.1"/>
    <property type="molecule type" value="Genomic_DNA"/>
</dbReference>
<dbReference type="AlphaFoldDB" id="A0A495K4K6"/>
<proteinExistence type="predicted"/>
<evidence type="ECO:0000313" key="3">
    <source>
        <dbReference type="Proteomes" id="UP000274762"/>
    </source>
</evidence>
<reference evidence="2 3" key="1">
    <citation type="submission" date="2018-10" db="EMBL/GenBank/DDBJ databases">
        <title>Sequencing the genomes of 1000 actinobacteria strains.</title>
        <authorList>
            <person name="Klenk H.-P."/>
        </authorList>
    </citation>
    <scope>NUCLEOTIDE SEQUENCE [LARGE SCALE GENOMIC DNA]</scope>
    <source>
        <strain evidence="2 3">DSM 44343</strain>
    </source>
</reference>
<gene>
    <name evidence="2" type="ORF">DFJ75_3050</name>
</gene>
<feature type="region of interest" description="Disordered" evidence="1">
    <location>
        <begin position="1"/>
        <end position="21"/>
    </location>
</feature>
<protein>
    <submittedName>
        <fullName evidence="2">Uncharacterized protein</fullName>
    </submittedName>
</protein>